<gene>
    <name evidence="1" type="ORF">BN381_50005</name>
</gene>
<dbReference type="Proteomes" id="UP000018291">
    <property type="component" value="Unassembled WGS sequence"/>
</dbReference>
<sequence length="241" mass="26953">MVEQQLLHPTLAQALGQPEHRSWGICFVPARADRGGLAHRLMIAGCVIASKMASFLRQLSSPAGADRTLRSTTWLHLSRRGQGLLFGFAPQNVLRAQTSSFEPTADTIRFVHQPPGRCLARNSYDSDYSFVQNGFLPPRKSPRREAARWEPHDTSLRARRWRSHREFDEIVIIRQFVSQDLTELAMNANLDALRAAERRSAVCCAWTWGKSPATGGIADPTTFGDQRLQQDQSNATLVQCG</sequence>
<organism evidence="1 2">
    <name type="scientific">Candidatus Neomicrothrix parvicella RN1</name>
    <dbReference type="NCBI Taxonomy" id="1229780"/>
    <lineage>
        <taxon>Bacteria</taxon>
        <taxon>Bacillati</taxon>
        <taxon>Actinomycetota</taxon>
        <taxon>Acidimicrobiia</taxon>
        <taxon>Acidimicrobiales</taxon>
        <taxon>Microthrixaceae</taxon>
        <taxon>Candidatus Neomicrothrix</taxon>
    </lineage>
</organism>
<dbReference type="STRING" id="1229780.BN381_50005"/>
<accession>R4Z2C1</accession>
<comment type="caution">
    <text evidence="1">The sequence shown here is derived from an EMBL/GenBank/DDBJ whole genome shotgun (WGS) entry which is preliminary data.</text>
</comment>
<dbReference type="EMBL" id="CANL01000045">
    <property type="protein sequence ID" value="CCM64863.1"/>
    <property type="molecule type" value="Genomic_DNA"/>
</dbReference>
<reference evidence="1 2" key="1">
    <citation type="journal article" date="2013" name="ISME J.">
        <title>Metabolic model for the filamentous 'Candidatus Microthrix parvicella' based on genomic and metagenomic analyses.</title>
        <authorList>
            <person name="Jon McIlroy S."/>
            <person name="Kristiansen R."/>
            <person name="Albertsen M."/>
            <person name="Michael Karst S."/>
            <person name="Rossetti S."/>
            <person name="Lund Nielsen J."/>
            <person name="Tandoi V."/>
            <person name="James Seviour R."/>
            <person name="Nielsen P.H."/>
        </authorList>
    </citation>
    <scope>NUCLEOTIDE SEQUENCE [LARGE SCALE GENOMIC DNA]</scope>
    <source>
        <strain evidence="1 2">RN1</strain>
    </source>
</reference>
<evidence type="ECO:0000313" key="1">
    <source>
        <dbReference type="EMBL" id="CCM64863.1"/>
    </source>
</evidence>
<name>R4Z2C1_9ACTN</name>
<evidence type="ECO:0000313" key="2">
    <source>
        <dbReference type="Proteomes" id="UP000018291"/>
    </source>
</evidence>
<dbReference type="HOGENOM" id="CLU_1150221_0_0_11"/>
<dbReference type="AlphaFoldDB" id="R4Z2C1"/>
<keyword evidence="2" id="KW-1185">Reference proteome</keyword>
<proteinExistence type="predicted"/>
<protein>
    <submittedName>
        <fullName evidence="1">Uncharacterized protein</fullName>
    </submittedName>
</protein>